<dbReference type="PROSITE" id="PS00870">
    <property type="entry name" value="CLPAB_1"/>
    <property type="match status" value="1"/>
</dbReference>
<comment type="function">
    <text evidence="11">Part of a stress-induced multi-chaperone system, it is involved in the recovery of the cell from heat-induced damage, in cooperation with DnaK, DnaJ and GrpE.</text>
</comment>
<dbReference type="Pfam" id="PF00004">
    <property type="entry name" value="AAA"/>
    <property type="match status" value="1"/>
</dbReference>
<dbReference type="PANTHER" id="PTHR11638:SF18">
    <property type="entry name" value="HEAT SHOCK PROTEIN 104"/>
    <property type="match status" value="1"/>
</dbReference>
<dbReference type="InterPro" id="IPR027417">
    <property type="entry name" value="P-loop_NTPase"/>
</dbReference>
<dbReference type="InterPro" id="IPR028299">
    <property type="entry name" value="ClpA/B_CS2"/>
</dbReference>
<dbReference type="Pfam" id="PF02861">
    <property type="entry name" value="Clp_N"/>
    <property type="match status" value="1"/>
</dbReference>
<accession>A0A381J9F0</accession>
<dbReference type="SUPFAM" id="SSF52540">
    <property type="entry name" value="P-loop containing nucleoside triphosphate hydrolases"/>
    <property type="match status" value="2"/>
</dbReference>
<feature type="coiled-coil region" evidence="11">
    <location>
        <begin position="417"/>
        <end position="497"/>
    </location>
</feature>
<dbReference type="FunFam" id="3.40.50.300:FF:000120">
    <property type="entry name" value="ATP-dependent chaperone ClpB"/>
    <property type="match status" value="1"/>
</dbReference>
<keyword evidence="7 10" id="KW-0143">Chaperone</keyword>
<dbReference type="GO" id="GO:0042026">
    <property type="term" value="P:protein refolding"/>
    <property type="evidence" value="ECO:0007669"/>
    <property type="project" value="UniProtKB-UniRule"/>
</dbReference>
<comment type="subunit">
    <text evidence="8">Homohexamer. The oligomerization is ATP-dependent.</text>
</comment>
<dbReference type="SMART" id="SM01086">
    <property type="entry name" value="ClpB_D2-small"/>
    <property type="match status" value="1"/>
</dbReference>
<organism evidence="13 14">
    <name type="scientific">Clostridium putrefaciens</name>
    <dbReference type="NCBI Taxonomy" id="99675"/>
    <lineage>
        <taxon>Bacteria</taxon>
        <taxon>Bacillati</taxon>
        <taxon>Bacillota</taxon>
        <taxon>Clostridia</taxon>
        <taxon>Eubacteriales</taxon>
        <taxon>Clostridiaceae</taxon>
        <taxon>Clostridium</taxon>
    </lineage>
</organism>
<dbReference type="Gene3D" id="3.40.50.300">
    <property type="entry name" value="P-loop containing nucleotide triphosphate hydrolases"/>
    <property type="match status" value="3"/>
</dbReference>
<dbReference type="InterPro" id="IPR036628">
    <property type="entry name" value="Clp_N_dom_sf"/>
</dbReference>
<evidence type="ECO:0000256" key="5">
    <source>
        <dbReference type="ARBA" id="ARBA00022840"/>
    </source>
</evidence>
<evidence type="ECO:0000256" key="8">
    <source>
        <dbReference type="ARBA" id="ARBA00026057"/>
    </source>
</evidence>
<dbReference type="AlphaFoldDB" id="A0A381J9F0"/>
<dbReference type="GO" id="GO:0034605">
    <property type="term" value="P:cellular response to heat"/>
    <property type="evidence" value="ECO:0007669"/>
    <property type="project" value="TreeGrafter"/>
</dbReference>
<dbReference type="GO" id="GO:0016887">
    <property type="term" value="F:ATP hydrolysis activity"/>
    <property type="evidence" value="ECO:0007669"/>
    <property type="project" value="InterPro"/>
</dbReference>
<evidence type="ECO:0000256" key="10">
    <source>
        <dbReference type="RuleBase" id="RU004432"/>
    </source>
</evidence>
<evidence type="ECO:0000259" key="12">
    <source>
        <dbReference type="PROSITE" id="PS51903"/>
    </source>
</evidence>
<dbReference type="FunFam" id="3.40.50.300:FF:000025">
    <property type="entry name" value="ATP-dependent Clp protease subunit"/>
    <property type="match status" value="1"/>
</dbReference>
<dbReference type="InterPro" id="IPR018368">
    <property type="entry name" value="ClpA/B_CS1"/>
</dbReference>
<dbReference type="Pfam" id="PF07724">
    <property type="entry name" value="AAA_2"/>
    <property type="match status" value="1"/>
</dbReference>
<sequence>MNIEKLTLRVQQSLNDSNALAVSYNHQQIDIIHLFAALVQQEDGLIPNILEKMGINLKSLNDNIDSELDRLPKVLGSGAAANSVYPTRGIEEVFIAAEKIANNFKDSYVSVEHVMLSIMDIDFNGLTGKIMKGNGIVKKDFMNELAKTRGNQRVDTVDPEGTYDALKKYGVNLVELARNHKLDPVIGRDEEIRRTIRILSRRTKNNPVLIGEPGVGKTAIVEGLAERIVRGDIPETLKDKIIFSLDMGALIAGAKYRGEFEERLKAVLKEVQRSNGKIILFIDELHNIVGAGKVEGSMDAGNLIKPLLARGELHCIGATTFDEYRKYIEKDKALERRFQPVIIGEPSVEDTISILRGLKERFEIHHGVRIHDSALIASVKLSDRYITDRFLPDKAIDIMDEAGAMIRMEIDSLPTELDIIRRRIFQLEIELEILSKEKDSFSKERLMNLEKELSELKEKDKAMTAKYDKEKSHILEVRDLKTELDDVRGQIEKYEREYDLNKVAELKYGRLPQIEMKIEEKEKLIKDNYEGALLKEEVTEEEISNIVSKWTGIPVSRLLEGERNKLLRLEDELKLRVIDQEEPIKAVVNAVIRARAGLKSPNKPIGSFIFLGPTGVGKTELAKTLARTLFDSEENIIRIDMSEYMEKFSVSRLIGSPPGYVGYEEGGQLTEAVRRKPYSVILFDEIEKANEDVFNIFLQILDDGRLTDNKGNIIDFKNTIIIMTSNIGSQHLLQNSKEDYIESDIKDAVLKEMKDRFKPEFLNRMDDIILFKPLSKEGIIKIIDIFLKDLDYRLEEKNIKLNITKEVKILIAKEGYDPIYGARPLKRYIENALETKIARKIISGEIKEGNNIKVIMEDGEITIKENINKSI</sequence>
<dbReference type="FunFam" id="3.40.50.300:FF:000010">
    <property type="entry name" value="Chaperone clpB 1, putative"/>
    <property type="match status" value="1"/>
</dbReference>
<keyword evidence="4 10" id="KW-0547">Nucleotide-binding</keyword>
<dbReference type="GO" id="GO:0005737">
    <property type="term" value="C:cytoplasm"/>
    <property type="evidence" value="ECO:0007669"/>
    <property type="project" value="UniProtKB-SubCell"/>
</dbReference>
<keyword evidence="11" id="KW-0346">Stress response</keyword>
<evidence type="ECO:0000256" key="6">
    <source>
        <dbReference type="ARBA" id="ARBA00023054"/>
    </source>
</evidence>
<feature type="domain" description="Clp R" evidence="12">
    <location>
        <begin position="3"/>
        <end position="151"/>
    </location>
</feature>
<reference evidence="13 14" key="1">
    <citation type="submission" date="2018-06" db="EMBL/GenBank/DDBJ databases">
        <authorList>
            <consortium name="Pathogen Informatics"/>
            <person name="Doyle S."/>
        </authorList>
    </citation>
    <scope>NUCLEOTIDE SEQUENCE [LARGE SCALE GENOMIC DNA]</scope>
    <source>
        <strain evidence="13 14">NCTC9836</strain>
    </source>
</reference>
<keyword evidence="11" id="KW-0963">Cytoplasm</keyword>
<dbReference type="InterPro" id="IPR001270">
    <property type="entry name" value="ClpA/B"/>
</dbReference>
<proteinExistence type="inferred from homology"/>
<dbReference type="InterPro" id="IPR003593">
    <property type="entry name" value="AAA+_ATPase"/>
</dbReference>
<dbReference type="InterPro" id="IPR003959">
    <property type="entry name" value="ATPase_AAA_core"/>
</dbReference>
<dbReference type="Gene3D" id="1.10.8.60">
    <property type="match status" value="1"/>
</dbReference>
<comment type="subunit">
    <text evidence="11">Homohexamer; The oligomerization is ATP-dependent.</text>
</comment>
<dbReference type="Proteomes" id="UP000254664">
    <property type="component" value="Unassembled WGS sequence"/>
</dbReference>
<evidence type="ECO:0000313" key="14">
    <source>
        <dbReference type="Proteomes" id="UP000254664"/>
    </source>
</evidence>
<evidence type="ECO:0000256" key="3">
    <source>
        <dbReference type="ARBA" id="ARBA00022737"/>
    </source>
</evidence>
<dbReference type="NCBIfam" id="TIGR03346">
    <property type="entry name" value="chaperone_ClpB"/>
    <property type="match status" value="1"/>
</dbReference>
<dbReference type="InterPro" id="IPR017730">
    <property type="entry name" value="Chaperonin_ClpB"/>
</dbReference>
<keyword evidence="14" id="KW-1185">Reference proteome</keyword>
<gene>
    <name evidence="11 13" type="primary">clpB</name>
    <name evidence="13" type="ORF">NCTC9836_02207</name>
</gene>
<dbReference type="OrthoDB" id="9803641at2"/>
<dbReference type="CDD" id="cd19499">
    <property type="entry name" value="RecA-like_ClpB_Hsp104-like"/>
    <property type="match status" value="1"/>
</dbReference>
<dbReference type="InterPro" id="IPR004176">
    <property type="entry name" value="Clp_R_N"/>
</dbReference>
<evidence type="ECO:0000313" key="13">
    <source>
        <dbReference type="EMBL" id="SUY47864.1"/>
    </source>
</evidence>
<dbReference type="PRINTS" id="PR00300">
    <property type="entry name" value="CLPPROTEASEA"/>
</dbReference>
<dbReference type="RefSeq" id="WP_115641746.1">
    <property type="nucleotide sequence ID" value="NZ_UFWZ01000001.1"/>
</dbReference>
<dbReference type="GO" id="GO:0005524">
    <property type="term" value="F:ATP binding"/>
    <property type="evidence" value="ECO:0007669"/>
    <property type="project" value="UniProtKB-UniRule"/>
</dbReference>
<comment type="subcellular location">
    <subcellularLocation>
        <location evidence="1 11">Cytoplasm</location>
    </subcellularLocation>
</comment>
<dbReference type="EMBL" id="UFWZ01000001">
    <property type="protein sequence ID" value="SUY47864.1"/>
    <property type="molecule type" value="Genomic_DNA"/>
</dbReference>
<dbReference type="SUPFAM" id="SSF81923">
    <property type="entry name" value="Double Clp-N motif"/>
    <property type="match status" value="1"/>
</dbReference>
<evidence type="ECO:0000256" key="4">
    <source>
        <dbReference type="ARBA" id="ARBA00022741"/>
    </source>
</evidence>
<dbReference type="CDD" id="cd00009">
    <property type="entry name" value="AAA"/>
    <property type="match status" value="1"/>
</dbReference>
<comment type="similarity">
    <text evidence="2 10">Belongs to the ClpA/ClpB family.</text>
</comment>
<keyword evidence="5 10" id="KW-0067">ATP-binding</keyword>
<evidence type="ECO:0000256" key="9">
    <source>
        <dbReference type="PROSITE-ProRule" id="PRU01251"/>
    </source>
</evidence>
<dbReference type="InterPro" id="IPR041546">
    <property type="entry name" value="ClpA/ClpB_AAA_lid"/>
</dbReference>
<keyword evidence="3 9" id="KW-0677">Repeat</keyword>
<name>A0A381J9F0_9CLOT</name>
<dbReference type="InterPro" id="IPR019489">
    <property type="entry name" value="Clp_ATPase_C"/>
</dbReference>
<dbReference type="Pfam" id="PF10431">
    <property type="entry name" value="ClpB_D2-small"/>
    <property type="match status" value="1"/>
</dbReference>
<protein>
    <recommendedName>
        <fullName evidence="11">Chaperone protein ClpB</fullName>
    </recommendedName>
</protein>
<dbReference type="Gene3D" id="1.10.1780.10">
    <property type="entry name" value="Clp, N-terminal domain"/>
    <property type="match status" value="1"/>
</dbReference>
<keyword evidence="6 11" id="KW-0175">Coiled coil</keyword>
<dbReference type="PANTHER" id="PTHR11638">
    <property type="entry name" value="ATP-DEPENDENT CLP PROTEASE"/>
    <property type="match status" value="1"/>
</dbReference>
<evidence type="ECO:0000256" key="1">
    <source>
        <dbReference type="ARBA" id="ARBA00004496"/>
    </source>
</evidence>
<evidence type="ECO:0000256" key="11">
    <source>
        <dbReference type="RuleBase" id="RU362034"/>
    </source>
</evidence>
<evidence type="ECO:0000256" key="2">
    <source>
        <dbReference type="ARBA" id="ARBA00008675"/>
    </source>
</evidence>
<evidence type="ECO:0000256" key="7">
    <source>
        <dbReference type="ARBA" id="ARBA00023186"/>
    </source>
</evidence>
<dbReference type="Pfam" id="PF17871">
    <property type="entry name" value="AAA_lid_9"/>
    <property type="match status" value="1"/>
</dbReference>
<dbReference type="SMART" id="SM00382">
    <property type="entry name" value="AAA"/>
    <property type="match status" value="2"/>
</dbReference>
<dbReference type="PROSITE" id="PS00871">
    <property type="entry name" value="CLPAB_2"/>
    <property type="match status" value="1"/>
</dbReference>
<dbReference type="PROSITE" id="PS51903">
    <property type="entry name" value="CLP_R"/>
    <property type="match status" value="1"/>
</dbReference>
<dbReference type="InterPro" id="IPR050130">
    <property type="entry name" value="ClpA_ClpB"/>
</dbReference>